<feature type="compositionally biased region" description="Pro residues" evidence="4">
    <location>
        <begin position="1"/>
        <end position="17"/>
    </location>
</feature>
<reference evidence="7 8" key="1">
    <citation type="submission" date="2023-09" db="EMBL/GenBank/DDBJ databases">
        <title>Pangenome analysis of Batrachochytrium dendrobatidis and related Chytrids.</title>
        <authorList>
            <person name="Yacoub M.N."/>
            <person name="Stajich J.E."/>
            <person name="James T.Y."/>
        </authorList>
    </citation>
    <scope>NUCLEOTIDE SEQUENCE [LARGE SCALE GENOMIC DNA]</scope>
    <source>
        <strain evidence="7 8">JEL0888</strain>
    </source>
</reference>
<evidence type="ECO:0000256" key="3">
    <source>
        <dbReference type="ARBA" id="ARBA00022807"/>
    </source>
</evidence>
<evidence type="ECO:0000313" key="7">
    <source>
        <dbReference type="EMBL" id="KAL2917419.1"/>
    </source>
</evidence>
<dbReference type="InterPro" id="IPR029030">
    <property type="entry name" value="Caspase-like_dom_sf"/>
</dbReference>
<evidence type="ECO:0000256" key="5">
    <source>
        <dbReference type="SAM" id="Phobius"/>
    </source>
</evidence>
<dbReference type="Proteomes" id="UP001527925">
    <property type="component" value="Unassembled WGS sequence"/>
</dbReference>
<evidence type="ECO:0000256" key="4">
    <source>
        <dbReference type="SAM" id="MobiDB-lite"/>
    </source>
</evidence>
<dbReference type="Gene3D" id="3.40.50.12660">
    <property type="match status" value="1"/>
</dbReference>
<dbReference type="PANTHER" id="PTHR48104">
    <property type="entry name" value="METACASPASE-4"/>
    <property type="match status" value="1"/>
</dbReference>
<feature type="transmembrane region" description="Helical" evidence="5">
    <location>
        <begin position="377"/>
        <end position="400"/>
    </location>
</feature>
<evidence type="ECO:0000259" key="6">
    <source>
        <dbReference type="Pfam" id="PF00656"/>
    </source>
</evidence>
<protein>
    <recommendedName>
        <fullName evidence="6">Peptidase C14 caspase domain-containing protein</fullName>
    </recommendedName>
</protein>
<feature type="transmembrane region" description="Helical" evidence="5">
    <location>
        <begin position="546"/>
        <end position="569"/>
    </location>
</feature>
<keyword evidence="8" id="KW-1185">Reference proteome</keyword>
<dbReference type="InterPro" id="IPR011600">
    <property type="entry name" value="Pept_C14_caspase"/>
</dbReference>
<feature type="transmembrane region" description="Helical" evidence="5">
    <location>
        <begin position="448"/>
        <end position="468"/>
    </location>
</feature>
<comment type="similarity">
    <text evidence="1">Belongs to the peptidase C14B family.</text>
</comment>
<feature type="transmembrane region" description="Helical" evidence="5">
    <location>
        <begin position="420"/>
        <end position="441"/>
    </location>
</feature>
<dbReference type="Pfam" id="PF00656">
    <property type="entry name" value="Peptidase_C14"/>
    <property type="match status" value="1"/>
</dbReference>
<accession>A0ABR4NDA6</accession>
<keyword evidence="5" id="KW-0472">Membrane</keyword>
<comment type="caution">
    <text evidence="7">The sequence shown here is derived from an EMBL/GenBank/DDBJ whole genome shotgun (WGS) entry which is preliminary data.</text>
</comment>
<feature type="transmembrane region" description="Helical" evidence="5">
    <location>
        <begin position="596"/>
        <end position="623"/>
    </location>
</feature>
<name>A0ABR4NDA6_9FUNG</name>
<keyword evidence="3" id="KW-0645">Protease</keyword>
<feature type="transmembrane region" description="Helical" evidence="5">
    <location>
        <begin position="649"/>
        <end position="669"/>
    </location>
</feature>
<evidence type="ECO:0000256" key="1">
    <source>
        <dbReference type="ARBA" id="ARBA00009005"/>
    </source>
</evidence>
<feature type="transmembrane region" description="Helical" evidence="5">
    <location>
        <begin position="710"/>
        <end position="734"/>
    </location>
</feature>
<dbReference type="EMBL" id="JADGIZ020000011">
    <property type="protein sequence ID" value="KAL2917419.1"/>
    <property type="molecule type" value="Genomic_DNA"/>
</dbReference>
<feature type="region of interest" description="Disordered" evidence="4">
    <location>
        <begin position="1"/>
        <end position="22"/>
    </location>
</feature>
<gene>
    <name evidence="7" type="ORF">HK105_203084</name>
</gene>
<keyword evidence="2" id="KW-0053">Apoptosis</keyword>
<dbReference type="SUPFAM" id="SSF52129">
    <property type="entry name" value="Caspase-like"/>
    <property type="match status" value="1"/>
</dbReference>
<keyword evidence="5" id="KW-0812">Transmembrane</keyword>
<feature type="transmembrane region" description="Helical" evidence="5">
    <location>
        <begin position="676"/>
        <end position="698"/>
    </location>
</feature>
<evidence type="ECO:0000313" key="8">
    <source>
        <dbReference type="Proteomes" id="UP001527925"/>
    </source>
</evidence>
<feature type="domain" description="Peptidase C14 caspase" evidence="6">
    <location>
        <begin position="59"/>
        <end position="346"/>
    </location>
</feature>
<organism evidence="7 8">
    <name type="scientific">Polyrhizophydium stewartii</name>
    <dbReference type="NCBI Taxonomy" id="2732419"/>
    <lineage>
        <taxon>Eukaryota</taxon>
        <taxon>Fungi</taxon>
        <taxon>Fungi incertae sedis</taxon>
        <taxon>Chytridiomycota</taxon>
        <taxon>Chytridiomycota incertae sedis</taxon>
        <taxon>Chytridiomycetes</taxon>
        <taxon>Rhizophydiales</taxon>
        <taxon>Rhizophydiales incertae sedis</taxon>
        <taxon>Polyrhizophydium</taxon>
    </lineage>
</organism>
<evidence type="ECO:0000256" key="2">
    <source>
        <dbReference type="ARBA" id="ARBA00022703"/>
    </source>
</evidence>
<proteinExistence type="inferred from homology"/>
<dbReference type="PANTHER" id="PTHR48104:SF30">
    <property type="entry name" value="METACASPASE-1"/>
    <property type="match status" value="1"/>
</dbReference>
<keyword evidence="3" id="KW-0788">Thiol protease</keyword>
<sequence length="772" mass="86195">MATQYAPPPGPPPPQQFAPPARIPSQPVVQMSQPMYGQWQAPDGYFQQYSGYFSSCTGRKRALLIGVNYFNTESELRGCINDVQNMRQFLTRGWGFSEGPDNMVVLTDDQPNQFFQPTRYNILEAMKWLVRGAQPGDSLFLHFSGHGGQTEDLDGDESDGYDETIYPVDHKTAGVIVDDEMNAILVRGLPHGVRLTAVFDCCHSGSALDLPFMYLPDGRLKQSSKMGKLGGIAKNSAMQYAQGNVVGAISGIMSGFKQLTRPEKTLDEKVAEKGSVVADVHHGLDAARTPIFNGADTQIGGTATGAMSHALVKALTQTPRITYGALLQSVRNILAEEYSQIPQLTTARYMDMNQAFIMFLERARSLFNTRIDWPRTALSLSFVQAAVVTALEAVVIIQIIRFINLSFSPQTSGYAPFITVYLGLFILALWCQGGLAVDAYFHRNSIQVIGVVAFNCMTLIYSVCQVVQVRNLRGCFWSYASIFMVTSSQQTRYHNVFNLETDTSRTCRFQSVRLTENNRFEAVNLDYTPETIAASILKNIGTFDTALSVCYSIIAFMLVFNVACGYLSYKTFGVYGWSIYQIQGADIQKREILKRYYIFMTVMKMNIFFFLGIFAQLVIAIYFKVKVNTLDPVNVDGQPEDLERTRMRLWIFTIIGFLAALLYFVLGYVGMRRGSMILMGGFLFMMAAYMVAVFYFLVQANTDHDYSVTRIWLTVFTVFQVLLNVGTLVSAGFAMRDFSNGLGDLVKSVIVVKAPADPEQKPANENARMLLD</sequence>
<dbReference type="InterPro" id="IPR050452">
    <property type="entry name" value="Metacaspase"/>
</dbReference>
<keyword evidence="5" id="KW-1133">Transmembrane helix</keyword>
<keyword evidence="3" id="KW-0378">Hydrolase</keyword>